<comment type="caution">
    <text evidence="10">The sequence shown here is derived from an EMBL/GenBank/DDBJ whole genome shotgun (WGS) entry which is preliminary data.</text>
</comment>
<evidence type="ECO:0000256" key="5">
    <source>
        <dbReference type="ARBA" id="ARBA00022856"/>
    </source>
</evidence>
<dbReference type="GO" id="GO:0035673">
    <property type="term" value="F:oligopeptide transmembrane transporter activity"/>
    <property type="evidence" value="ECO:0007669"/>
    <property type="project" value="InterPro"/>
</dbReference>
<organism evidence="10 11">
    <name type="scientific">Zea mays</name>
    <name type="common">Maize</name>
    <dbReference type="NCBI Taxonomy" id="4577"/>
    <lineage>
        <taxon>Eukaryota</taxon>
        <taxon>Viridiplantae</taxon>
        <taxon>Streptophyta</taxon>
        <taxon>Embryophyta</taxon>
        <taxon>Tracheophyta</taxon>
        <taxon>Spermatophyta</taxon>
        <taxon>Magnoliopsida</taxon>
        <taxon>Liliopsida</taxon>
        <taxon>Poales</taxon>
        <taxon>Poaceae</taxon>
        <taxon>PACMAD clade</taxon>
        <taxon>Panicoideae</taxon>
        <taxon>Andropogonodae</taxon>
        <taxon>Andropogoneae</taxon>
        <taxon>Tripsacinae</taxon>
        <taxon>Zea</taxon>
    </lineage>
</organism>
<dbReference type="EMBL" id="NCVQ01000002">
    <property type="protein sequence ID" value="PWZ44148.1"/>
    <property type="molecule type" value="Genomic_DNA"/>
</dbReference>
<evidence type="ECO:0000256" key="8">
    <source>
        <dbReference type="ARBA" id="ARBA00023136"/>
    </source>
</evidence>
<protein>
    <submittedName>
        <fullName evidence="10">Oligopeptide transporter 4</fullName>
    </submittedName>
</protein>
<name>A0A3L6G7B1_MAIZE</name>
<feature type="transmembrane region" description="Helical" evidence="9">
    <location>
        <begin position="603"/>
        <end position="622"/>
    </location>
</feature>
<dbReference type="PANTHER" id="PTHR22601">
    <property type="entry name" value="ISP4 LIKE PROTEIN"/>
    <property type="match status" value="1"/>
</dbReference>
<keyword evidence="7 9" id="KW-1133">Transmembrane helix</keyword>
<feature type="transmembrane region" description="Helical" evidence="9">
    <location>
        <begin position="629"/>
        <end position="647"/>
    </location>
</feature>
<keyword evidence="4 9" id="KW-0812">Transmembrane</keyword>
<evidence type="ECO:0000313" key="11">
    <source>
        <dbReference type="Proteomes" id="UP000251960"/>
    </source>
</evidence>
<dbReference type="OrthoDB" id="9986677at2759"/>
<dbReference type="Proteomes" id="UP000251960">
    <property type="component" value="Chromosome 10"/>
</dbReference>
<proteinExistence type="inferred from homology"/>
<dbReference type="ExpressionAtlas" id="A0A3L6G7B1">
    <property type="expression patterns" value="baseline"/>
</dbReference>
<sequence length="737" mass="82744">MEIERQLSRRDADVGADDDDDDVALVEQVRLTVPTTDDPTLPVWTFRMWTIGIVSCALLSFFNQFFAYRTEPIIISQITVQVAALPVGHFMARVLPKTKLSAFGREWTMNPGPFNVKEHVLICIFANAGTAFGNGGAYAISIITIIKAFYKRNISFVVSLLLIMTTQVLGYGWAGLMRKHVVEPAQMWWPQSLVQVSLLRALHEKEEQRRMTRSKFFLIALICSCAWYIVPGYLVPTVSAVSWVCWAFPRSVTMHQIGSGMNGIGLGAFTLDWSVVAAFLGSPLVSPFFAIVNVYVGFVGFIYVVLPVCYWAFNLYNASTFPIFSTDLFTGAGQLYNISAIVNDRFEIDMDAYAKQGRIHLSLLFAVSYGLGFASIAATLSHVSLFYGKEIYQRMRESYKGKADVHTRMMKRYDDIPNWWFYLLLVVTMAVALVLCTAFKHEVQLPWWGLLFACAIAFFFTLPISVITATTNTTPGLNVITEYCMGLIMPGKPIANVCFKVFGYMSMNQSVSFLTDFKLGHYMKIPPRSMFLVQLIGTLVAGTVNTIVAWWLLTTVPHICEKELLPQGSPWTCPGDHVFFDASVIWGLVGPRRIFGPLGYYNALNWFFLGGLVCPVFVWLLARALPRHAWWIRLVNLPVILGATASMPPASPINFTAWCFVGAVFNFFVFRYRKQWWKRYNYVLSAAMDAGVAIMGVIIYFALSGHPIDWWGSRGEHCDLATCPTARGVMVDGCPVF</sequence>
<keyword evidence="8 9" id="KW-0472">Membrane</keyword>
<feature type="transmembrane region" description="Helical" evidence="9">
    <location>
        <begin position="447"/>
        <end position="467"/>
    </location>
</feature>
<evidence type="ECO:0000256" key="7">
    <source>
        <dbReference type="ARBA" id="ARBA00022989"/>
    </source>
</evidence>
<dbReference type="KEGG" id="zma:103642013"/>
<dbReference type="AlphaFoldDB" id="A0A3L6G7B1"/>
<feature type="transmembrane region" description="Helical" evidence="9">
    <location>
        <begin position="288"/>
        <end position="313"/>
    </location>
</feature>
<feature type="transmembrane region" description="Helical" evidence="9">
    <location>
        <begin position="119"/>
        <end position="146"/>
    </location>
</feature>
<evidence type="ECO:0000313" key="10">
    <source>
        <dbReference type="EMBL" id="PWZ44148.1"/>
    </source>
</evidence>
<dbReference type="InterPro" id="IPR004813">
    <property type="entry name" value="OPT"/>
</dbReference>
<feature type="transmembrane region" description="Helical" evidence="9">
    <location>
        <begin position="263"/>
        <end position="281"/>
    </location>
</feature>
<evidence type="ECO:0000256" key="3">
    <source>
        <dbReference type="ARBA" id="ARBA00022448"/>
    </source>
</evidence>
<reference evidence="10 11" key="1">
    <citation type="journal article" date="2018" name="Nat. Genet.">
        <title>Extensive intraspecific gene order and gene structural variations between Mo17 and other maize genomes.</title>
        <authorList>
            <person name="Sun S."/>
            <person name="Zhou Y."/>
            <person name="Chen J."/>
            <person name="Shi J."/>
            <person name="Zhao H."/>
            <person name="Zhao H."/>
            <person name="Song W."/>
            <person name="Zhang M."/>
            <person name="Cui Y."/>
            <person name="Dong X."/>
            <person name="Liu H."/>
            <person name="Ma X."/>
            <person name="Jiao Y."/>
            <person name="Wang B."/>
            <person name="Wei X."/>
            <person name="Stein J.C."/>
            <person name="Glaubitz J.C."/>
            <person name="Lu F."/>
            <person name="Yu G."/>
            <person name="Liang C."/>
            <person name="Fengler K."/>
            <person name="Li B."/>
            <person name="Rafalski A."/>
            <person name="Schnable P.S."/>
            <person name="Ware D.H."/>
            <person name="Buckler E.S."/>
            <person name="Lai J."/>
        </authorList>
    </citation>
    <scope>NUCLEOTIDE SEQUENCE [LARGE SCALE GENOMIC DNA]</scope>
    <source>
        <strain evidence="11">cv. Missouri 17</strain>
        <tissue evidence="10">Seedling</tissue>
    </source>
</reference>
<dbReference type="GO" id="GO:0016020">
    <property type="term" value="C:membrane"/>
    <property type="evidence" value="ECO:0007669"/>
    <property type="project" value="UniProtKB-SubCell"/>
</dbReference>
<dbReference type="GO" id="GO:0015031">
    <property type="term" value="P:protein transport"/>
    <property type="evidence" value="ECO:0007669"/>
    <property type="project" value="UniProtKB-KW"/>
</dbReference>
<evidence type="ECO:0000256" key="9">
    <source>
        <dbReference type="SAM" id="Phobius"/>
    </source>
</evidence>
<evidence type="ECO:0000256" key="6">
    <source>
        <dbReference type="ARBA" id="ARBA00022927"/>
    </source>
</evidence>
<feature type="transmembrane region" description="Helical" evidence="9">
    <location>
        <begin position="215"/>
        <end position="234"/>
    </location>
</feature>
<feature type="transmembrane region" description="Helical" evidence="9">
    <location>
        <begin position="653"/>
        <end position="670"/>
    </location>
</feature>
<feature type="transmembrane region" description="Helical" evidence="9">
    <location>
        <begin position="682"/>
        <end position="703"/>
    </location>
</feature>
<accession>A0A3L6G7B1</accession>
<feature type="transmembrane region" description="Helical" evidence="9">
    <location>
        <begin position="531"/>
        <end position="553"/>
    </location>
</feature>
<comment type="subcellular location">
    <subcellularLocation>
        <location evidence="1">Membrane</location>
        <topology evidence="1">Multi-pass membrane protein</topology>
    </subcellularLocation>
</comment>
<dbReference type="NCBIfam" id="TIGR00728">
    <property type="entry name" value="OPT_sfam"/>
    <property type="match status" value="1"/>
</dbReference>
<feature type="transmembrane region" description="Helical" evidence="9">
    <location>
        <begin position="419"/>
        <end position="441"/>
    </location>
</feature>
<keyword evidence="5" id="KW-0571">Peptide transport</keyword>
<keyword evidence="3" id="KW-0813">Transport</keyword>
<gene>
    <name evidence="10" type="primary">OPT4_1</name>
    <name evidence="10" type="ORF">Zm00014a_003636</name>
</gene>
<evidence type="ECO:0000256" key="4">
    <source>
        <dbReference type="ARBA" id="ARBA00022692"/>
    </source>
</evidence>
<dbReference type="Pfam" id="PF03169">
    <property type="entry name" value="OPT"/>
    <property type="match status" value="1"/>
</dbReference>
<dbReference type="InterPro" id="IPR004648">
    <property type="entry name" value="Oligpept_transpt"/>
</dbReference>
<feature type="transmembrane region" description="Helical" evidence="9">
    <location>
        <begin position="73"/>
        <end position="92"/>
    </location>
</feature>
<feature type="transmembrane region" description="Helical" evidence="9">
    <location>
        <begin position="46"/>
        <end position="66"/>
    </location>
</feature>
<dbReference type="NCBIfam" id="TIGR00727">
    <property type="entry name" value="ISP4_OPT"/>
    <property type="match status" value="1"/>
</dbReference>
<evidence type="ECO:0000256" key="2">
    <source>
        <dbReference type="ARBA" id="ARBA00005484"/>
    </source>
</evidence>
<dbReference type="OMA" id="AMIWPAD"/>
<feature type="transmembrane region" description="Helical" evidence="9">
    <location>
        <begin position="363"/>
        <end position="387"/>
    </location>
</feature>
<evidence type="ECO:0000256" key="1">
    <source>
        <dbReference type="ARBA" id="ARBA00004141"/>
    </source>
</evidence>
<comment type="similarity">
    <text evidence="2">Belongs to the oligopeptide OPT transporter (TC 2.A.67.1) family.</text>
</comment>
<feature type="transmembrane region" description="Helical" evidence="9">
    <location>
        <begin position="153"/>
        <end position="174"/>
    </location>
</feature>
<keyword evidence="6" id="KW-0653">Protein transport</keyword>